<feature type="compositionally biased region" description="Low complexity" evidence="3">
    <location>
        <begin position="429"/>
        <end position="441"/>
    </location>
</feature>
<dbReference type="Proteomes" id="UP000708208">
    <property type="component" value="Unassembled WGS sequence"/>
</dbReference>
<comment type="caution">
    <text evidence="5">The sequence shown here is derived from an EMBL/GenBank/DDBJ whole genome shotgun (WGS) entry which is preliminary data.</text>
</comment>
<accession>A0A8J2K349</accession>
<keyword evidence="2" id="KW-0479">Metal-binding</keyword>
<feature type="region of interest" description="Disordered" evidence="3">
    <location>
        <begin position="376"/>
        <end position="466"/>
    </location>
</feature>
<keyword evidence="6" id="KW-1185">Reference proteome</keyword>
<dbReference type="GO" id="GO:0002039">
    <property type="term" value="F:p53 binding"/>
    <property type="evidence" value="ECO:0007669"/>
    <property type="project" value="TreeGrafter"/>
</dbReference>
<dbReference type="GO" id="GO:0003714">
    <property type="term" value="F:transcription corepressor activity"/>
    <property type="evidence" value="ECO:0007669"/>
    <property type="project" value="TreeGrafter"/>
</dbReference>
<dbReference type="EMBL" id="CAJVCH010172267">
    <property type="protein sequence ID" value="CAG7729024.1"/>
    <property type="molecule type" value="Genomic_DNA"/>
</dbReference>
<evidence type="ECO:0000313" key="5">
    <source>
        <dbReference type="EMBL" id="CAG7729024.1"/>
    </source>
</evidence>
<dbReference type="AlphaFoldDB" id="A0A8J2K349"/>
<proteinExistence type="predicted"/>
<evidence type="ECO:0000256" key="1">
    <source>
        <dbReference type="ARBA" id="ARBA00001947"/>
    </source>
</evidence>
<dbReference type="PANTHER" id="PTHR11085:SF9">
    <property type="entry name" value="NAD-DEPENDENT PROTEIN DEACETYLASE SIRTUIN-1"/>
    <property type="match status" value="1"/>
</dbReference>
<feature type="domain" description="Deacetylase sirtuin-type" evidence="4">
    <location>
        <begin position="1"/>
        <end position="299"/>
    </location>
</feature>
<evidence type="ECO:0000256" key="3">
    <source>
        <dbReference type="SAM" id="MobiDB-lite"/>
    </source>
</evidence>
<dbReference type="GO" id="GO:0070403">
    <property type="term" value="F:NAD+ binding"/>
    <property type="evidence" value="ECO:0007669"/>
    <property type="project" value="InterPro"/>
</dbReference>
<feature type="binding site" evidence="2">
    <location>
        <position position="156"/>
    </location>
    <ligand>
        <name>Zn(2+)</name>
        <dbReference type="ChEBI" id="CHEBI:29105"/>
    </ligand>
</feature>
<dbReference type="InterPro" id="IPR003000">
    <property type="entry name" value="Sirtuin"/>
</dbReference>
<feature type="compositionally biased region" description="Acidic residues" evidence="3">
    <location>
        <begin position="376"/>
        <end position="405"/>
    </location>
</feature>
<feature type="compositionally biased region" description="Polar residues" evidence="3">
    <location>
        <begin position="415"/>
        <end position="427"/>
    </location>
</feature>
<dbReference type="PROSITE" id="PS50305">
    <property type="entry name" value="SIRTUIN"/>
    <property type="match status" value="1"/>
</dbReference>
<feature type="binding site" evidence="2">
    <location>
        <position position="153"/>
    </location>
    <ligand>
        <name>Zn(2+)</name>
        <dbReference type="ChEBI" id="CHEBI:29105"/>
    </ligand>
</feature>
<comment type="cofactor">
    <cofactor evidence="1">
        <name>Zn(2+)</name>
        <dbReference type="ChEBI" id="CHEBI:29105"/>
    </cofactor>
</comment>
<organism evidence="5 6">
    <name type="scientific">Allacma fusca</name>
    <dbReference type="NCBI Taxonomy" id="39272"/>
    <lineage>
        <taxon>Eukaryota</taxon>
        <taxon>Metazoa</taxon>
        <taxon>Ecdysozoa</taxon>
        <taxon>Arthropoda</taxon>
        <taxon>Hexapoda</taxon>
        <taxon>Collembola</taxon>
        <taxon>Symphypleona</taxon>
        <taxon>Sminthuridae</taxon>
        <taxon>Allacma</taxon>
    </lineage>
</organism>
<dbReference type="Pfam" id="PF02146">
    <property type="entry name" value="SIR2"/>
    <property type="match status" value="1"/>
</dbReference>
<feature type="binding site" evidence="2">
    <location>
        <position position="132"/>
    </location>
    <ligand>
        <name>Zn(2+)</name>
        <dbReference type="ChEBI" id="CHEBI:29105"/>
    </ligand>
</feature>
<name>A0A8J2K349_9HEXA</name>
<feature type="compositionally biased region" description="Polar residues" evidence="3">
    <location>
        <begin position="452"/>
        <end position="466"/>
    </location>
</feature>
<reference evidence="5" key="1">
    <citation type="submission" date="2021-06" db="EMBL/GenBank/DDBJ databases">
        <authorList>
            <person name="Hodson N. C."/>
            <person name="Mongue J. A."/>
            <person name="Jaron S. K."/>
        </authorList>
    </citation>
    <scope>NUCLEOTIDE SEQUENCE</scope>
</reference>
<dbReference type="GO" id="GO:0017136">
    <property type="term" value="F:histone deacetylase activity, NAD-dependent"/>
    <property type="evidence" value="ECO:0007669"/>
    <property type="project" value="TreeGrafter"/>
</dbReference>
<gene>
    <name evidence="5" type="ORF">AFUS01_LOCUS17765</name>
</gene>
<keyword evidence="2" id="KW-0862">Zinc</keyword>
<evidence type="ECO:0000256" key="2">
    <source>
        <dbReference type="PROSITE-ProRule" id="PRU00236"/>
    </source>
</evidence>
<dbReference type="OrthoDB" id="424302at2759"/>
<dbReference type="GO" id="GO:0033553">
    <property type="term" value="C:rDNA heterochromatin"/>
    <property type="evidence" value="ECO:0007669"/>
    <property type="project" value="TreeGrafter"/>
</dbReference>
<dbReference type="InterPro" id="IPR050134">
    <property type="entry name" value="NAD-dep_sirtuin_deacylases"/>
</dbReference>
<feature type="active site" description="Proton acceptor" evidence="2">
    <location>
        <position position="121"/>
    </location>
</feature>
<dbReference type="GO" id="GO:0046872">
    <property type="term" value="F:metal ion binding"/>
    <property type="evidence" value="ECO:0007669"/>
    <property type="project" value="UniProtKB-KW"/>
</dbReference>
<dbReference type="GO" id="GO:0005654">
    <property type="term" value="C:nucleoplasm"/>
    <property type="evidence" value="ECO:0007669"/>
    <property type="project" value="TreeGrafter"/>
</dbReference>
<dbReference type="GO" id="GO:0005637">
    <property type="term" value="C:nuclear inner membrane"/>
    <property type="evidence" value="ECO:0007669"/>
    <property type="project" value="TreeGrafter"/>
</dbReference>
<evidence type="ECO:0000259" key="4">
    <source>
        <dbReference type="PROSITE" id="PS50305"/>
    </source>
</evidence>
<evidence type="ECO:0000313" key="6">
    <source>
        <dbReference type="Proteomes" id="UP000708208"/>
    </source>
</evidence>
<dbReference type="PANTHER" id="PTHR11085">
    <property type="entry name" value="NAD-DEPENDENT PROTEIN DEACYLASE SIRTUIN-5, MITOCHONDRIAL-RELATED"/>
    <property type="match status" value="1"/>
</dbReference>
<sequence>MFLFLECGTCSKKILVLTGAGISVSCGIPDFRSKDGLYSRVSKVFPHLKDPQSVFDIRLFRRDPRPFFLTAKELYPGQFEPSLSHKFIRKLEMRNQLLRNYSQNIDTLETIAGIDKVTMCHGSFATATCISCKYKVKSDDIKEKVLSGEIPFCPNCSTPEEKEALQYAWSTSFPEPGLEPNRDNNRRLSVEEDDDDYFPSEDPFPLPPVVKPDIVFFGEDLPDEFHSNLNTDKPICDLLLVIGSSLRVRPVSLIPGMLPPEVPQILINRESLPHCTFDIELLGNCDTIISQLCRNLGSDFSDLASTKELKQVDKLPRDNYQNEILEPKEPQSENDIQALKACWEPKVNENISSRLPEGSYLHWRPRQYVFEGAEVDYDPDEDEDDDDDECESSSSESDTDVDEISSSDNRESGTDNELVSDSASDSVKATGPSTPTSSAPSERLESAVLGTAANSNWLSNVNSKND</sequence>
<feature type="binding site" evidence="2">
    <location>
        <position position="129"/>
    </location>
    <ligand>
        <name>Zn(2+)</name>
        <dbReference type="ChEBI" id="CHEBI:29105"/>
    </ligand>
</feature>
<protein>
    <recommendedName>
        <fullName evidence="4">Deacetylase sirtuin-type domain-containing protein</fullName>
    </recommendedName>
</protein>
<dbReference type="InterPro" id="IPR026590">
    <property type="entry name" value="Ssirtuin_cat_dom"/>
</dbReference>